<accession>A0A4R2J0Y9</accession>
<dbReference type="OrthoDB" id="3531165at2"/>
<organism evidence="2 3">
    <name type="scientific">Actinocrispum wychmicini</name>
    <dbReference type="NCBI Taxonomy" id="1213861"/>
    <lineage>
        <taxon>Bacteria</taxon>
        <taxon>Bacillati</taxon>
        <taxon>Actinomycetota</taxon>
        <taxon>Actinomycetes</taxon>
        <taxon>Pseudonocardiales</taxon>
        <taxon>Pseudonocardiaceae</taxon>
        <taxon>Actinocrispum</taxon>
    </lineage>
</organism>
<dbReference type="RefSeq" id="WP_132125309.1">
    <property type="nucleotide sequence ID" value="NZ_SLWS01000015.1"/>
</dbReference>
<dbReference type="EMBL" id="SLWS01000015">
    <property type="protein sequence ID" value="TCO48965.1"/>
    <property type="molecule type" value="Genomic_DNA"/>
</dbReference>
<evidence type="ECO:0000313" key="3">
    <source>
        <dbReference type="Proteomes" id="UP000295680"/>
    </source>
</evidence>
<feature type="region of interest" description="Disordered" evidence="1">
    <location>
        <begin position="158"/>
        <end position="177"/>
    </location>
</feature>
<comment type="caution">
    <text evidence="2">The sequence shown here is derived from an EMBL/GenBank/DDBJ whole genome shotgun (WGS) entry which is preliminary data.</text>
</comment>
<dbReference type="Gene3D" id="3.40.630.90">
    <property type="match status" value="1"/>
</dbReference>
<evidence type="ECO:0000256" key="1">
    <source>
        <dbReference type="SAM" id="MobiDB-lite"/>
    </source>
</evidence>
<dbReference type="Proteomes" id="UP000295680">
    <property type="component" value="Unassembled WGS sequence"/>
</dbReference>
<protein>
    <submittedName>
        <fullName evidence="2">Uncharacterized protein</fullName>
    </submittedName>
</protein>
<proteinExistence type="predicted"/>
<dbReference type="AlphaFoldDB" id="A0A4R2J0Y9"/>
<reference evidence="2 3" key="1">
    <citation type="submission" date="2019-03" db="EMBL/GenBank/DDBJ databases">
        <title>Genomic Encyclopedia of Type Strains, Phase IV (KMG-IV): sequencing the most valuable type-strain genomes for metagenomic binning, comparative biology and taxonomic classification.</title>
        <authorList>
            <person name="Goeker M."/>
        </authorList>
    </citation>
    <scope>NUCLEOTIDE SEQUENCE [LARGE SCALE GENOMIC DNA]</scope>
    <source>
        <strain evidence="2 3">DSM 45934</strain>
    </source>
</reference>
<gene>
    <name evidence="2" type="ORF">EV192_115186</name>
</gene>
<evidence type="ECO:0000313" key="2">
    <source>
        <dbReference type="EMBL" id="TCO48965.1"/>
    </source>
</evidence>
<keyword evidence="3" id="KW-1185">Reference proteome</keyword>
<name>A0A4R2J0Y9_9PSEU</name>
<sequence>MAEPQVRPAIERDMPAVRALAAKFDLLRDWPRPPDFLALEHERGAPAQPDTLAEVLILDAEAAGGDRSTHLAWYANQPGVTVWTVPDGYAFTRALGNTCVVGPAGGRTPEASVAAALAGTHHAARQGLTVRIAVFAAHLATLRLLDLGLRVVDQDTLMTSEPNPLSTDRYIPHPDLG</sequence>